<comment type="caution">
    <text evidence="3">The sequence shown here is derived from an EMBL/GenBank/DDBJ whole genome shotgun (WGS) entry which is preliminary data.</text>
</comment>
<dbReference type="PANTHER" id="PTHR21621:SF0">
    <property type="entry name" value="BETA-CITRYLGLUTAMATE SYNTHASE B-RELATED"/>
    <property type="match status" value="1"/>
</dbReference>
<sequence length="338" mass="37966">MTTSPSDRGILIFTQDFDPTVDPVVRTLTARGADIVRVDLSYFPQTLTFTTSDFDGERRRLLHRGREVDLDRLSGVWYRRPTAFRFHEQMSEAEQQFARNEALHGIGGILRSTDCLWVNRPDVDAVAELKPYQLQLAKQVGMRVPRTLLTNDPDEVRALVGATDKPVVYKALTGGVIHYPGAFPSGLYTTVVGEEVLANADRVQHTICMFQEYIEKAYEVRLTVVGNTWFPVVIDSQALPTTSVDWRGENHLPYGPYKPLPDEVVAKTQRLLDHLGLVYAAIDFIVTPDGEYVFLEVNPGGQFMWLQHDLGLPMDETIADLLLAGGPFRRGEVTQVGY</sequence>
<dbReference type="PANTHER" id="PTHR21621">
    <property type="entry name" value="RIBOSOMAL PROTEIN S6 MODIFICATION PROTEIN"/>
    <property type="match status" value="1"/>
</dbReference>
<dbReference type="InterPro" id="IPR011761">
    <property type="entry name" value="ATP-grasp"/>
</dbReference>
<reference evidence="3 4" key="1">
    <citation type="submission" date="2021-01" db="EMBL/GenBank/DDBJ databases">
        <title>Whole genome shotgun sequence of Verrucosispora gifhornensis NBRC 16317.</title>
        <authorList>
            <person name="Komaki H."/>
            <person name="Tamura T."/>
        </authorList>
    </citation>
    <scope>NUCLEOTIDE SEQUENCE [LARGE SCALE GENOMIC DNA]</scope>
    <source>
        <strain evidence="3 4">NBRC 16317</strain>
    </source>
</reference>
<proteinExistence type="predicted"/>
<keyword evidence="1" id="KW-0547">Nucleotide-binding</keyword>
<accession>A0ABQ4IM49</accession>
<dbReference type="Pfam" id="PF21068">
    <property type="entry name" value="ATPgraspMvdD"/>
    <property type="match status" value="1"/>
</dbReference>
<protein>
    <submittedName>
        <fullName evidence="3">ATP-grasp ribosomal peptide maturase</fullName>
    </submittedName>
</protein>
<dbReference type="RefSeq" id="WP_102660832.1">
    <property type="nucleotide sequence ID" value="NZ_BAAAGZ010000013.1"/>
</dbReference>
<organism evidence="3 4">
    <name type="scientific">Micromonospora gifhornensis</name>
    <dbReference type="NCBI Taxonomy" id="84594"/>
    <lineage>
        <taxon>Bacteria</taxon>
        <taxon>Bacillati</taxon>
        <taxon>Actinomycetota</taxon>
        <taxon>Actinomycetes</taxon>
        <taxon>Micromonosporales</taxon>
        <taxon>Micromonosporaceae</taxon>
        <taxon>Micromonospora</taxon>
    </lineage>
</organism>
<feature type="domain" description="ATP-grasp" evidence="2">
    <location>
        <begin position="134"/>
        <end position="323"/>
    </location>
</feature>
<dbReference type="EMBL" id="BOPA01000059">
    <property type="protein sequence ID" value="GIJ18991.1"/>
    <property type="molecule type" value="Genomic_DNA"/>
</dbReference>
<name>A0ABQ4IM49_9ACTN</name>
<gene>
    <name evidence="3" type="ORF">Vgi01_56750</name>
</gene>
<dbReference type="PROSITE" id="PS50975">
    <property type="entry name" value="ATP_GRASP"/>
    <property type="match status" value="1"/>
</dbReference>
<evidence type="ECO:0000259" key="2">
    <source>
        <dbReference type="PROSITE" id="PS50975"/>
    </source>
</evidence>
<evidence type="ECO:0000313" key="4">
    <source>
        <dbReference type="Proteomes" id="UP000647860"/>
    </source>
</evidence>
<dbReference type="Proteomes" id="UP000647860">
    <property type="component" value="Unassembled WGS sequence"/>
</dbReference>
<evidence type="ECO:0000256" key="1">
    <source>
        <dbReference type="PROSITE-ProRule" id="PRU00409"/>
    </source>
</evidence>
<keyword evidence="1" id="KW-0067">ATP-binding</keyword>
<dbReference type="SUPFAM" id="SSF56059">
    <property type="entry name" value="Glutathione synthetase ATP-binding domain-like"/>
    <property type="match status" value="1"/>
</dbReference>
<dbReference type="InterPro" id="IPR048936">
    <property type="entry name" value="MvdD-like_ATPgrasp"/>
</dbReference>
<dbReference type="Gene3D" id="3.30.470.20">
    <property type="entry name" value="ATP-grasp fold, B domain"/>
    <property type="match status" value="1"/>
</dbReference>
<evidence type="ECO:0000313" key="3">
    <source>
        <dbReference type="EMBL" id="GIJ18991.1"/>
    </source>
</evidence>
<keyword evidence="4" id="KW-1185">Reference proteome</keyword>